<evidence type="ECO:0000313" key="1">
    <source>
        <dbReference type="EMBL" id="CCC53540.1"/>
    </source>
</evidence>
<proteinExistence type="predicted"/>
<accession>G0UCI0</accession>
<name>G0UCI0_TRYVY</name>
<sequence>MHVRSEIKTTKRFLTKTFQRSWCANGVRVEVLPPTCDIGKDDGCGRPKLVVVSELFSRRLKTATVRIRTRGVGKGLACDEKFRKRHPAWFGGQCGEQRKRKFESVKRANDNTNVVPVGFIVMRALFCNAAKLGFFCVTQQFCVHLRGGGVLCGLCQGSCREQLEEVLGVLSSRNSIVRITSARVSGVGSKQSKRYAAPTL</sequence>
<organism evidence="1">
    <name type="scientific">Trypanosoma vivax (strain Y486)</name>
    <dbReference type="NCBI Taxonomy" id="1055687"/>
    <lineage>
        <taxon>Eukaryota</taxon>
        <taxon>Discoba</taxon>
        <taxon>Euglenozoa</taxon>
        <taxon>Kinetoplastea</taxon>
        <taxon>Metakinetoplastina</taxon>
        <taxon>Trypanosomatida</taxon>
        <taxon>Trypanosomatidae</taxon>
        <taxon>Trypanosoma</taxon>
        <taxon>Duttonella</taxon>
    </lineage>
</organism>
<dbReference type="AlphaFoldDB" id="G0UCI0"/>
<dbReference type="EMBL" id="HE573027">
    <property type="protein sequence ID" value="CCC53540.1"/>
    <property type="molecule type" value="Genomic_DNA"/>
</dbReference>
<protein>
    <submittedName>
        <fullName evidence="1">Uncharacterized protein</fullName>
    </submittedName>
</protein>
<reference evidence="1" key="1">
    <citation type="journal article" date="2012" name="Proc. Natl. Acad. Sci. U.S.A.">
        <title>Antigenic diversity is generated by distinct evolutionary mechanisms in African trypanosome species.</title>
        <authorList>
            <person name="Jackson A.P."/>
            <person name="Berry A."/>
            <person name="Aslett M."/>
            <person name="Allison H.C."/>
            <person name="Burton P."/>
            <person name="Vavrova-Anderson J."/>
            <person name="Brown R."/>
            <person name="Browne H."/>
            <person name="Corton N."/>
            <person name="Hauser H."/>
            <person name="Gamble J."/>
            <person name="Gilderthorp R."/>
            <person name="Marcello L."/>
            <person name="McQuillan J."/>
            <person name="Otto T.D."/>
            <person name="Quail M.A."/>
            <person name="Sanders M.J."/>
            <person name="van Tonder A."/>
            <person name="Ginger M.L."/>
            <person name="Field M.C."/>
            <person name="Barry J.D."/>
            <person name="Hertz-Fowler C."/>
            <person name="Berriman M."/>
        </authorList>
    </citation>
    <scope>NUCLEOTIDE SEQUENCE</scope>
    <source>
        <strain evidence="1">Y486</strain>
    </source>
</reference>
<gene>
    <name evidence="1" type="ORF">TVY486_1110240</name>
</gene>